<organism evidence="5 6">
    <name type="scientific">Panagrolaimus davidi</name>
    <dbReference type="NCBI Taxonomy" id="227884"/>
    <lineage>
        <taxon>Eukaryota</taxon>
        <taxon>Metazoa</taxon>
        <taxon>Ecdysozoa</taxon>
        <taxon>Nematoda</taxon>
        <taxon>Chromadorea</taxon>
        <taxon>Rhabditida</taxon>
        <taxon>Tylenchina</taxon>
        <taxon>Panagrolaimomorpha</taxon>
        <taxon>Panagrolaimoidea</taxon>
        <taxon>Panagrolaimidae</taxon>
        <taxon>Panagrolaimus</taxon>
    </lineage>
</organism>
<comment type="similarity">
    <text evidence="1 4">Belongs to the heat shock protein 70 family.</text>
</comment>
<dbReference type="AlphaFoldDB" id="A0A914PEJ7"/>
<dbReference type="PANTHER" id="PTHR19375">
    <property type="entry name" value="HEAT SHOCK PROTEIN 70KDA"/>
    <property type="match status" value="1"/>
</dbReference>
<dbReference type="Gene3D" id="3.30.420.40">
    <property type="match status" value="2"/>
</dbReference>
<evidence type="ECO:0000256" key="1">
    <source>
        <dbReference type="ARBA" id="ARBA00007381"/>
    </source>
</evidence>
<protein>
    <submittedName>
        <fullName evidence="6">Heat shock protein 70</fullName>
    </submittedName>
</protein>
<reference evidence="6" key="1">
    <citation type="submission" date="2022-11" db="UniProtKB">
        <authorList>
            <consortium name="WormBaseParasite"/>
        </authorList>
    </citation>
    <scope>IDENTIFICATION</scope>
</reference>
<keyword evidence="2 4" id="KW-0547">Nucleotide-binding</keyword>
<dbReference type="GO" id="GO:0005524">
    <property type="term" value="F:ATP binding"/>
    <property type="evidence" value="ECO:0007669"/>
    <property type="project" value="UniProtKB-KW"/>
</dbReference>
<dbReference type="PRINTS" id="PR00301">
    <property type="entry name" value="HEATSHOCK70"/>
</dbReference>
<sequence length="643" mass="71926">MDPNNTTAAPSGVEEKKRDGILHDIKKGVKGAEAITRSNAKYIKTAEALRAQAQARAVVEHANAKAAQALNNQEHGQELLAEVGAKLQREAVAVPDSKLFPLIVVDERVKAGILHDIKEGVMDLFGYGSDKHKHTEACISATCNSYTTEVSDHKRNARLLYEQVEAALKHNEKKFIEAKQFAPDILKRQEKLREMLMTLSNCTESRAKKLIYAEEFNKNNLLLKINPDNHDIFDLSKRTTMNQDVDAVGIDLGTSRCCVAVNRKNGIHTVALENTGERLLPSYVAYDEENIKCGQIVIDRLRYFSEATVFDSKRIIGKCIVNADKIWPFKIVNINNQPTIILKTERGEIRQSPTEVAAVLLKYMKTKAEGFQGKKLSKVVITVPAAFTEAQQAATKEAAILAGWETVKLLPEPIAASFAYFFDRPIPNNSILLLFDLGGGTLDVCVFKIINDKIQIISKNGDSKLGGRDFDNILMDYFSNKLNLDYDISKLGINMLNLNNDNSANKLIYEDEISKLKNKKFKLLMECQKIKHNLSVRNEDQLDSNDIDPALNGFIKITQKNFKDLSEDLLNRIQNTIFSALYKSGFKADQINKVLQVGGGCRMPMIKELLQELFPSAEQCCEEHPDEVVAIGAAHYAYNIFSN</sequence>
<dbReference type="GO" id="GO:0140662">
    <property type="term" value="F:ATP-dependent protein folding chaperone"/>
    <property type="evidence" value="ECO:0007669"/>
    <property type="project" value="InterPro"/>
</dbReference>
<name>A0A914PEJ7_9BILA</name>
<dbReference type="InterPro" id="IPR043129">
    <property type="entry name" value="ATPase_NBD"/>
</dbReference>
<dbReference type="Gene3D" id="3.30.30.30">
    <property type="match status" value="1"/>
</dbReference>
<dbReference type="InterPro" id="IPR018181">
    <property type="entry name" value="Heat_shock_70_CS"/>
</dbReference>
<keyword evidence="5" id="KW-1185">Reference proteome</keyword>
<keyword evidence="3 4" id="KW-0067">ATP-binding</keyword>
<dbReference type="InterPro" id="IPR013126">
    <property type="entry name" value="Hsp_70_fam"/>
</dbReference>
<accession>A0A914PEJ7</accession>
<evidence type="ECO:0000313" key="6">
    <source>
        <dbReference type="WBParaSite" id="PDA_v2.g16106.t1"/>
    </source>
</evidence>
<dbReference type="WBParaSite" id="PDA_v2.g16106.t1">
    <property type="protein sequence ID" value="PDA_v2.g16106.t1"/>
    <property type="gene ID" value="PDA_v2.g16106"/>
</dbReference>
<evidence type="ECO:0000256" key="4">
    <source>
        <dbReference type="RuleBase" id="RU003322"/>
    </source>
</evidence>
<dbReference type="GO" id="GO:0006950">
    <property type="term" value="P:response to stress"/>
    <property type="evidence" value="ECO:0007669"/>
    <property type="project" value="UniProtKB-ARBA"/>
</dbReference>
<dbReference type="Proteomes" id="UP000887578">
    <property type="component" value="Unplaced"/>
</dbReference>
<evidence type="ECO:0000313" key="5">
    <source>
        <dbReference type="Proteomes" id="UP000887578"/>
    </source>
</evidence>
<dbReference type="Gene3D" id="3.90.640.10">
    <property type="entry name" value="Actin, Chain A, domain 4"/>
    <property type="match status" value="1"/>
</dbReference>
<dbReference type="PROSITE" id="PS00297">
    <property type="entry name" value="HSP70_1"/>
    <property type="match status" value="1"/>
</dbReference>
<proteinExistence type="inferred from homology"/>
<evidence type="ECO:0000256" key="3">
    <source>
        <dbReference type="ARBA" id="ARBA00022840"/>
    </source>
</evidence>
<dbReference type="SUPFAM" id="SSF53067">
    <property type="entry name" value="Actin-like ATPase domain"/>
    <property type="match status" value="2"/>
</dbReference>
<dbReference type="Pfam" id="PF00012">
    <property type="entry name" value="HSP70"/>
    <property type="match status" value="1"/>
</dbReference>
<evidence type="ECO:0000256" key="2">
    <source>
        <dbReference type="ARBA" id="ARBA00022741"/>
    </source>
</evidence>